<evidence type="ECO:0000256" key="1">
    <source>
        <dbReference type="ARBA" id="ARBA00022603"/>
    </source>
</evidence>
<feature type="region of interest" description="Disordered" evidence="8">
    <location>
        <begin position="1"/>
        <end position="26"/>
    </location>
</feature>
<dbReference type="InterPro" id="IPR018117">
    <property type="entry name" value="C5_DNA_meth_AS"/>
</dbReference>
<dbReference type="NCBIfam" id="TIGR00675">
    <property type="entry name" value="dcm"/>
    <property type="match status" value="1"/>
</dbReference>
<dbReference type="InterPro" id="IPR029063">
    <property type="entry name" value="SAM-dependent_MTases_sf"/>
</dbReference>
<dbReference type="PRINTS" id="PR00105">
    <property type="entry name" value="C5METTRFRASE"/>
</dbReference>
<dbReference type="Proteomes" id="UP001494902">
    <property type="component" value="Unassembled WGS sequence"/>
</dbReference>
<comment type="caution">
    <text evidence="9">The sequence shown here is derived from an EMBL/GenBank/DDBJ whole genome shotgun (WGS) entry which is preliminary data.</text>
</comment>
<comment type="catalytic activity">
    <reaction evidence="7">
        <text>a 2'-deoxycytidine in DNA + S-adenosyl-L-methionine = a 5-methyl-2'-deoxycytidine in DNA + S-adenosyl-L-homocysteine + H(+)</text>
        <dbReference type="Rhea" id="RHEA:13681"/>
        <dbReference type="Rhea" id="RHEA-COMP:11369"/>
        <dbReference type="Rhea" id="RHEA-COMP:11370"/>
        <dbReference type="ChEBI" id="CHEBI:15378"/>
        <dbReference type="ChEBI" id="CHEBI:57856"/>
        <dbReference type="ChEBI" id="CHEBI:59789"/>
        <dbReference type="ChEBI" id="CHEBI:85452"/>
        <dbReference type="ChEBI" id="CHEBI:85454"/>
        <dbReference type="EC" id="2.1.1.37"/>
    </reaction>
</comment>
<organism evidence="9 10">
    <name type="scientific">Pseudonocardia nematodicida</name>
    <dbReference type="NCBI Taxonomy" id="1206997"/>
    <lineage>
        <taxon>Bacteria</taxon>
        <taxon>Bacillati</taxon>
        <taxon>Actinomycetota</taxon>
        <taxon>Actinomycetes</taxon>
        <taxon>Pseudonocardiales</taxon>
        <taxon>Pseudonocardiaceae</taxon>
        <taxon>Pseudonocardia</taxon>
    </lineage>
</organism>
<evidence type="ECO:0000256" key="3">
    <source>
        <dbReference type="ARBA" id="ARBA00022691"/>
    </source>
</evidence>
<dbReference type="InterPro" id="IPR031303">
    <property type="entry name" value="C5_meth_CS"/>
</dbReference>
<dbReference type="PANTHER" id="PTHR10629">
    <property type="entry name" value="CYTOSINE-SPECIFIC METHYLTRANSFERASE"/>
    <property type="match status" value="1"/>
</dbReference>
<dbReference type="Gene3D" id="3.90.120.10">
    <property type="entry name" value="DNA Methylase, subunit A, domain 2"/>
    <property type="match status" value="1"/>
</dbReference>
<keyword evidence="4" id="KW-0680">Restriction system</keyword>
<dbReference type="EMBL" id="JBEDNQ010000005">
    <property type="protein sequence ID" value="MEQ3551759.1"/>
    <property type="molecule type" value="Genomic_DNA"/>
</dbReference>
<evidence type="ECO:0000256" key="2">
    <source>
        <dbReference type="ARBA" id="ARBA00022679"/>
    </source>
</evidence>
<evidence type="ECO:0000313" key="10">
    <source>
        <dbReference type="Proteomes" id="UP001494902"/>
    </source>
</evidence>
<proteinExistence type="inferred from homology"/>
<dbReference type="PROSITE" id="PS00095">
    <property type="entry name" value="C5_MTASE_2"/>
    <property type="match status" value="1"/>
</dbReference>
<reference evidence="9 10" key="1">
    <citation type="submission" date="2024-03" db="EMBL/GenBank/DDBJ databases">
        <title>Draft genome sequence of Pseudonocardia nematodicida JCM 31783.</title>
        <authorList>
            <person name="Butdee W."/>
            <person name="Duangmal K."/>
        </authorList>
    </citation>
    <scope>NUCLEOTIDE SEQUENCE [LARGE SCALE GENOMIC DNA]</scope>
    <source>
        <strain evidence="9 10">JCM 31783</strain>
    </source>
</reference>
<sequence>MTGVHQHALFETPSSQHEGPSTGKAKFRKRRLKVVDLFAGAGGLSQGFHQAGFQIIGGSDHDPDACATYAGNFPQARTIVGDIRTKATRDEILDVARRADVIVGGPPCQAFSQVRNHSRLIDDPRNSLYREFVQTVDSARPAAFIMENVPGMAQMGVLEQVKQDLSISGAYDLNAQVLDAANFGVPQTRKRLIFFGVRRDLEVSPLMPTGSGATSRLGLRRDAQSYSVVSRSVEDLTILDHLRDTNDLSVVTAAQAISDLEVLESGRRAESIEIAELAEPQSAYQELMRRGLSDELMNVSVPRMNADTVQRLNAVPAGGNHRDLTDELRVRYLSDQRWGPANGSGQLGRAHYYAYRRLHPGMWGWTLNTKADSVYHYATARSLTVREFARLQSFPDHFVVTTDPRRGELTGRISGGAAHSRYRQIGNAVPPLLAMAIAREVSKVVNSALHRAADQ</sequence>
<feature type="active site" evidence="5">
    <location>
        <position position="108"/>
    </location>
</feature>
<keyword evidence="2 5" id="KW-0808">Transferase</keyword>
<dbReference type="InterPro" id="IPR050390">
    <property type="entry name" value="C5-Methyltransferase"/>
</dbReference>
<evidence type="ECO:0000256" key="7">
    <source>
        <dbReference type="RuleBase" id="RU000417"/>
    </source>
</evidence>
<dbReference type="InterPro" id="IPR001525">
    <property type="entry name" value="C5_MeTfrase"/>
</dbReference>
<keyword evidence="10" id="KW-1185">Reference proteome</keyword>
<gene>
    <name evidence="9" type="ORF">WIS52_14895</name>
</gene>
<dbReference type="PROSITE" id="PS51679">
    <property type="entry name" value="SAM_MT_C5"/>
    <property type="match status" value="1"/>
</dbReference>
<dbReference type="EC" id="2.1.1.37" evidence="7"/>
<dbReference type="PROSITE" id="PS00094">
    <property type="entry name" value="C5_MTASE_1"/>
    <property type="match status" value="1"/>
</dbReference>
<dbReference type="SUPFAM" id="SSF53335">
    <property type="entry name" value="S-adenosyl-L-methionine-dependent methyltransferases"/>
    <property type="match status" value="1"/>
</dbReference>
<keyword evidence="1 5" id="KW-0489">Methyltransferase</keyword>
<protein>
    <recommendedName>
        <fullName evidence="7">Cytosine-specific methyltransferase</fullName>
        <ecNumber evidence="7">2.1.1.37</ecNumber>
    </recommendedName>
</protein>
<evidence type="ECO:0000256" key="8">
    <source>
        <dbReference type="SAM" id="MobiDB-lite"/>
    </source>
</evidence>
<dbReference type="PANTHER" id="PTHR10629:SF52">
    <property type="entry name" value="DNA (CYTOSINE-5)-METHYLTRANSFERASE 1"/>
    <property type="match status" value="1"/>
</dbReference>
<dbReference type="GO" id="GO:0003886">
    <property type="term" value="F:DNA (cytosine-5-)-methyltransferase activity"/>
    <property type="evidence" value="ECO:0007669"/>
    <property type="project" value="UniProtKB-EC"/>
</dbReference>
<dbReference type="GO" id="GO:0032259">
    <property type="term" value="P:methylation"/>
    <property type="evidence" value="ECO:0007669"/>
    <property type="project" value="UniProtKB-KW"/>
</dbReference>
<comment type="similarity">
    <text evidence="5 6">Belongs to the class I-like SAM-binding methyltransferase superfamily. C5-methyltransferase family.</text>
</comment>
<dbReference type="RefSeq" id="WP_349298829.1">
    <property type="nucleotide sequence ID" value="NZ_JBEDNQ010000005.1"/>
</dbReference>
<dbReference type="Gene3D" id="3.40.50.150">
    <property type="entry name" value="Vaccinia Virus protein VP39"/>
    <property type="match status" value="1"/>
</dbReference>
<dbReference type="Pfam" id="PF00145">
    <property type="entry name" value="DNA_methylase"/>
    <property type="match status" value="1"/>
</dbReference>
<evidence type="ECO:0000313" key="9">
    <source>
        <dbReference type="EMBL" id="MEQ3551759.1"/>
    </source>
</evidence>
<evidence type="ECO:0000256" key="5">
    <source>
        <dbReference type="PROSITE-ProRule" id="PRU01016"/>
    </source>
</evidence>
<name>A0ABV1KBA5_9PSEU</name>
<accession>A0ABV1KBA5</accession>
<evidence type="ECO:0000256" key="6">
    <source>
        <dbReference type="RuleBase" id="RU000416"/>
    </source>
</evidence>
<evidence type="ECO:0000256" key="4">
    <source>
        <dbReference type="ARBA" id="ARBA00022747"/>
    </source>
</evidence>
<keyword evidence="3 5" id="KW-0949">S-adenosyl-L-methionine</keyword>